<dbReference type="Gene3D" id="3.30.420.10">
    <property type="entry name" value="Ribonuclease H-like superfamily/Ribonuclease H"/>
    <property type="match status" value="1"/>
</dbReference>
<evidence type="ECO:0000313" key="2">
    <source>
        <dbReference type="EMBL" id="CAF3518535.1"/>
    </source>
</evidence>
<dbReference type="GO" id="GO:0015074">
    <property type="term" value="P:DNA integration"/>
    <property type="evidence" value="ECO:0007669"/>
    <property type="project" value="InterPro"/>
</dbReference>
<dbReference type="InterPro" id="IPR050951">
    <property type="entry name" value="Retrovirus_Pol_polyprotein"/>
</dbReference>
<proteinExistence type="predicted"/>
<dbReference type="EMBL" id="CAJNYV010002966">
    <property type="protein sequence ID" value="CAF3518535.1"/>
    <property type="molecule type" value="Genomic_DNA"/>
</dbReference>
<dbReference type="PANTHER" id="PTHR37984:SF5">
    <property type="entry name" value="PROTEIN NYNRIN-LIKE"/>
    <property type="match status" value="1"/>
</dbReference>
<dbReference type="GO" id="GO:0003676">
    <property type="term" value="F:nucleic acid binding"/>
    <property type="evidence" value="ECO:0007669"/>
    <property type="project" value="InterPro"/>
</dbReference>
<feature type="domain" description="Integrase catalytic" evidence="1">
    <location>
        <begin position="112"/>
        <end position="266"/>
    </location>
</feature>
<dbReference type="SUPFAM" id="SSF53098">
    <property type="entry name" value="Ribonuclease H-like"/>
    <property type="match status" value="1"/>
</dbReference>
<name>A0A818I1T5_9BILA</name>
<dbReference type="InterPro" id="IPR012337">
    <property type="entry name" value="RNaseH-like_sf"/>
</dbReference>
<evidence type="ECO:0000259" key="1">
    <source>
        <dbReference type="PROSITE" id="PS50994"/>
    </source>
</evidence>
<comment type="caution">
    <text evidence="2">The sequence shown here is derived from an EMBL/GenBank/DDBJ whole genome shotgun (WGS) entry which is preliminary data.</text>
</comment>
<gene>
    <name evidence="2" type="ORF">KIK155_LOCUS16780</name>
</gene>
<dbReference type="InterPro" id="IPR036397">
    <property type="entry name" value="RNaseH_sf"/>
</dbReference>
<sequence length="280" mass="31466">DAMKRAKTTFDFQRDCAVMFGKEIPLCSTLSGHYCIAVVPKVDILHKLDNVQSGNKVILHCKEIESSSFRDKKILVEKLHRQFCHPPALKLKKLITNAGVTDKRIMDLIDEYNDNYFNETVAMDLKDIGAYKVLHLIDHATRYSAACVVANKNSSTIIIESIFRIWISIFGSLKQFLSDNGGELNNDEFCSMGEAFNVVIRTTAAESPWSNGLNERHNGVLGSMVLKVLADVKCSFHVALAWSVSAKNTLHNAHGFSPNQLVRLNMHTLIYIFKLGVHVW</sequence>
<evidence type="ECO:0000313" key="3">
    <source>
        <dbReference type="Proteomes" id="UP000663865"/>
    </source>
</evidence>
<protein>
    <recommendedName>
        <fullName evidence="1">Integrase catalytic domain-containing protein</fullName>
    </recommendedName>
</protein>
<reference evidence="2" key="1">
    <citation type="submission" date="2021-02" db="EMBL/GenBank/DDBJ databases">
        <authorList>
            <person name="Nowell W R."/>
        </authorList>
    </citation>
    <scope>NUCLEOTIDE SEQUENCE</scope>
</reference>
<dbReference type="Proteomes" id="UP000663865">
    <property type="component" value="Unassembled WGS sequence"/>
</dbReference>
<accession>A0A818I1T5</accession>
<dbReference type="PANTHER" id="PTHR37984">
    <property type="entry name" value="PROTEIN CBG26694"/>
    <property type="match status" value="1"/>
</dbReference>
<organism evidence="2 3">
    <name type="scientific">Rotaria socialis</name>
    <dbReference type="NCBI Taxonomy" id="392032"/>
    <lineage>
        <taxon>Eukaryota</taxon>
        <taxon>Metazoa</taxon>
        <taxon>Spiralia</taxon>
        <taxon>Gnathifera</taxon>
        <taxon>Rotifera</taxon>
        <taxon>Eurotatoria</taxon>
        <taxon>Bdelloidea</taxon>
        <taxon>Philodinida</taxon>
        <taxon>Philodinidae</taxon>
        <taxon>Rotaria</taxon>
    </lineage>
</organism>
<dbReference type="AlphaFoldDB" id="A0A818I1T5"/>
<dbReference type="PROSITE" id="PS50994">
    <property type="entry name" value="INTEGRASE"/>
    <property type="match status" value="1"/>
</dbReference>
<feature type="non-terminal residue" evidence="2">
    <location>
        <position position="1"/>
    </location>
</feature>
<dbReference type="InterPro" id="IPR001584">
    <property type="entry name" value="Integrase_cat-core"/>
</dbReference>